<sequence>SLEKEETLIETKGIEIGHIFQLGQKYSEKLNAKFSNNNGGLENLWMGCYGIGVTRLAQAAIEQNHDNEGICWPIQIAPFNVVLIPTNFKDPIQKKLSEDIYSVFKKNNIDVLIDDRDERAGVKFKDADLIGIPFRIIIGRDAINNQVELASRSKKSKIKVSINNILDIFINESKLMYN</sequence>
<dbReference type="Pfam" id="PF03129">
    <property type="entry name" value="HGTP_anticodon"/>
    <property type="match status" value="1"/>
</dbReference>
<keyword evidence="4" id="KW-0067">ATP-binding</keyword>
<name>A0A383B0H6_9ZZZZ</name>
<dbReference type="EMBL" id="UINC01196324">
    <property type="protein sequence ID" value="SVE13279.1"/>
    <property type="molecule type" value="Genomic_DNA"/>
</dbReference>
<organism evidence="9">
    <name type="scientific">marine metagenome</name>
    <dbReference type="NCBI Taxonomy" id="408172"/>
    <lineage>
        <taxon>unclassified sequences</taxon>
        <taxon>metagenomes</taxon>
        <taxon>ecological metagenomes</taxon>
    </lineage>
</organism>
<dbReference type="SUPFAM" id="SSF52954">
    <property type="entry name" value="Class II aaRS ABD-related"/>
    <property type="match status" value="1"/>
</dbReference>
<keyword evidence="5" id="KW-0648">Protein biosynthesis</keyword>
<dbReference type="Gene3D" id="3.30.930.10">
    <property type="entry name" value="Bira Bifunctional Protein, Domain 2"/>
    <property type="match status" value="1"/>
</dbReference>
<evidence type="ECO:0000256" key="6">
    <source>
        <dbReference type="ARBA" id="ARBA00023146"/>
    </source>
</evidence>
<feature type="non-terminal residue" evidence="9">
    <location>
        <position position="1"/>
    </location>
</feature>
<proteinExistence type="predicted"/>
<dbReference type="GO" id="GO:0004827">
    <property type="term" value="F:proline-tRNA ligase activity"/>
    <property type="evidence" value="ECO:0007669"/>
    <property type="project" value="TreeGrafter"/>
</dbReference>
<protein>
    <recommendedName>
        <fullName evidence="10">Anticodon-binding domain-containing protein</fullName>
    </recommendedName>
</protein>
<dbReference type="GO" id="GO:0005829">
    <property type="term" value="C:cytosol"/>
    <property type="evidence" value="ECO:0007669"/>
    <property type="project" value="TreeGrafter"/>
</dbReference>
<dbReference type="InterPro" id="IPR004154">
    <property type="entry name" value="Anticodon-bd"/>
</dbReference>
<keyword evidence="2" id="KW-0436">Ligase</keyword>
<evidence type="ECO:0000256" key="4">
    <source>
        <dbReference type="ARBA" id="ARBA00022840"/>
    </source>
</evidence>
<dbReference type="Gene3D" id="3.40.50.800">
    <property type="entry name" value="Anticodon-binding domain"/>
    <property type="match status" value="1"/>
</dbReference>
<dbReference type="PANTHER" id="PTHR42753">
    <property type="entry name" value="MITOCHONDRIAL RIBOSOME PROTEIN L39/PROLYL-TRNA LIGASE FAMILY MEMBER"/>
    <property type="match status" value="1"/>
</dbReference>
<evidence type="ECO:0000256" key="1">
    <source>
        <dbReference type="ARBA" id="ARBA00022490"/>
    </source>
</evidence>
<dbReference type="InterPro" id="IPR045864">
    <property type="entry name" value="aa-tRNA-synth_II/BPL/LPL"/>
</dbReference>
<evidence type="ECO:0008006" key="10">
    <source>
        <dbReference type="Google" id="ProtNLM"/>
    </source>
</evidence>
<dbReference type="AlphaFoldDB" id="A0A383B0H6"/>
<evidence type="ECO:0000259" key="7">
    <source>
        <dbReference type="Pfam" id="PF00587"/>
    </source>
</evidence>
<gene>
    <name evidence="9" type="ORF">METZ01_LOCUS466133</name>
</gene>
<dbReference type="PANTHER" id="PTHR42753:SF2">
    <property type="entry name" value="PROLINE--TRNA LIGASE"/>
    <property type="match status" value="1"/>
</dbReference>
<evidence type="ECO:0000313" key="9">
    <source>
        <dbReference type="EMBL" id="SVE13279.1"/>
    </source>
</evidence>
<dbReference type="SUPFAM" id="SSF55681">
    <property type="entry name" value="Class II aaRS and biotin synthetases"/>
    <property type="match status" value="1"/>
</dbReference>
<dbReference type="InterPro" id="IPR002314">
    <property type="entry name" value="aa-tRNA-synt_IIb"/>
</dbReference>
<dbReference type="InterPro" id="IPR044140">
    <property type="entry name" value="ProRS_anticodon_short"/>
</dbReference>
<feature type="domain" description="Aminoacyl-tRNA synthetase class II (G/ P/ S/T)" evidence="7">
    <location>
        <begin position="11"/>
        <end position="64"/>
    </location>
</feature>
<evidence type="ECO:0000259" key="8">
    <source>
        <dbReference type="Pfam" id="PF03129"/>
    </source>
</evidence>
<evidence type="ECO:0000256" key="2">
    <source>
        <dbReference type="ARBA" id="ARBA00022598"/>
    </source>
</evidence>
<dbReference type="InterPro" id="IPR050062">
    <property type="entry name" value="Pro-tRNA_synthetase"/>
</dbReference>
<keyword evidence="6" id="KW-0030">Aminoacyl-tRNA synthetase</keyword>
<dbReference type="Pfam" id="PF00587">
    <property type="entry name" value="tRNA-synt_2b"/>
    <property type="match status" value="1"/>
</dbReference>
<dbReference type="GO" id="GO:0005524">
    <property type="term" value="F:ATP binding"/>
    <property type="evidence" value="ECO:0007669"/>
    <property type="project" value="UniProtKB-KW"/>
</dbReference>
<evidence type="ECO:0000256" key="3">
    <source>
        <dbReference type="ARBA" id="ARBA00022741"/>
    </source>
</evidence>
<keyword evidence="1" id="KW-0963">Cytoplasm</keyword>
<feature type="domain" description="Anticodon-binding" evidence="8">
    <location>
        <begin position="81"/>
        <end position="170"/>
    </location>
</feature>
<dbReference type="GO" id="GO:0006433">
    <property type="term" value="P:prolyl-tRNA aminoacylation"/>
    <property type="evidence" value="ECO:0007669"/>
    <property type="project" value="TreeGrafter"/>
</dbReference>
<dbReference type="CDD" id="cd00861">
    <property type="entry name" value="ProRS_anticodon_short"/>
    <property type="match status" value="1"/>
</dbReference>
<evidence type="ECO:0000256" key="5">
    <source>
        <dbReference type="ARBA" id="ARBA00022917"/>
    </source>
</evidence>
<keyword evidence="3" id="KW-0547">Nucleotide-binding</keyword>
<accession>A0A383B0H6</accession>
<dbReference type="InterPro" id="IPR036621">
    <property type="entry name" value="Anticodon-bd_dom_sf"/>
</dbReference>
<dbReference type="FunFam" id="3.40.50.800:FF:000011">
    <property type="entry name" value="Proline--tRNA ligase"/>
    <property type="match status" value="1"/>
</dbReference>
<reference evidence="9" key="1">
    <citation type="submission" date="2018-05" db="EMBL/GenBank/DDBJ databases">
        <authorList>
            <person name="Lanie J.A."/>
            <person name="Ng W.-L."/>
            <person name="Kazmierczak K.M."/>
            <person name="Andrzejewski T.M."/>
            <person name="Davidsen T.M."/>
            <person name="Wayne K.J."/>
            <person name="Tettelin H."/>
            <person name="Glass J.I."/>
            <person name="Rusch D."/>
            <person name="Podicherti R."/>
            <person name="Tsui H.-C.T."/>
            <person name="Winkler M.E."/>
        </authorList>
    </citation>
    <scope>NUCLEOTIDE SEQUENCE</scope>
</reference>